<proteinExistence type="predicted"/>
<evidence type="ECO:0000259" key="1">
    <source>
        <dbReference type="Pfam" id="PF12937"/>
    </source>
</evidence>
<dbReference type="SUPFAM" id="SSF81383">
    <property type="entry name" value="F-box domain"/>
    <property type="match status" value="1"/>
</dbReference>
<name>A0AAN8RS19_9PEZI</name>
<dbReference type="EMBL" id="JAVHJM010000005">
    <property type="protein sequence ID" value="KAK6513964.1"/>
    <property type="molecule type" value="Genomic_DNA"/>
</dbReference>
<sequence length="406" mass="46556">MDRTLANHNQYSPPTMATVTKPPASLTALAPELIYTILENLSFRDLYHLLQTCKYLYSLTFPHIWTAWDINGTYMERHKPGVILVGDLWRLIRLSENYKSDLKTGWEYLKTIIMEDLHTCNTHSDLIELLGREVQEGRLKLKKAAFNICCSNHTSCIGKLFQILKAYSEHRSSKDFSMSLIAYDSLLSSQMLALISLNNLTIVTLYTSYIQDSTFYLRNIITGLKNLLSQAIQLEKLSLPISRFDDPEDFKPWPIGACRRELNDLNEAFQKHQKLRELHFGGVFLHPSFFVIPPPGVRVLEYKCYTTPAWWVEFSKCSFEGVEELTLGCVNAKKWWQRADYESFSGISWAGNGSFELDDIAVTGLKKFKKTPPPSSGRWKVKRTPRSIGPTNLVRLIVEKNRGLEG</sequence>
<accession>A0AAN8RS19</accession>
<dbReference type="Pfam" id="PF12937">
    <property type="entry name" value="F-box-like"/>
    <property type="match status" value="1"/>
</dbReference>
<dbReference type="InterPro" id="IPR001810">
    <property type="entry name" value="F-box_dom"/>
</dbReference>
<feature type="domain" description="F-box" evidence="1">
    <location>
        <begin position="31"/>
        <end position="66"/>
    </location>
</feature>
<reference evidence="2 3" key="1">
    <citation type="submission" date="2019-10" db="EMBL/GenBank/DDBJ databases">
        <authorList>
            <person name="Palmer J.M."/>
        </authorList>
    </citation>
    <scope>NUCLEOTIDE SEQUENCE [LARGE SCALE GENOMIC DNA]</scope>
    <source>
        <strain evidence="2 3">TWF506</strain>
    </source>
</reference>
<evidence type="ECO:0000313" key="3">
    <source>
        <dbReference type="Proteomes" id="UP001307849"/>
    </source>
</evidence>
<evidence type="ECO:0000313" key="2">
    <source>
        <dbReference type="EMBL" id="KAK6513964.1"/>
    </source>
</evidence>
<dbReference type="AlphaFoldDB" id="A0AAN8RS19"/>
<dbReference type="InterPro" id="IPR036047">
    <property type="entry name" value="F-box-like_dom_sf"/>
</dbReference>
<dbReference type="Proteomes" id="UP001307849">
    <property type="component" value="Unassembled WGS sequence"/>
</dbReference>
<comment type="caution">
    <text evidence="2">The sequence shown here is derived from an EMBL/GenBank/DDBJ whole genome shotgun (WGS) entry which is preliminary data.</text>
</comment>
<keyword evidence="3" id="KW-1185">Reference proteome</keyword>
<organism evidence="2 3">
    <name type="scientific">Arthrobotrys conoides</name>
    <dbReference type="NCBI Taxonomy" id="74498"/>
    <lineage>
        <taxon>Eukaryota</taxon>
        <taxon>Fungi</taxon>
        <taxon>Dikarya</taxon>
        <taxon>Ascomycota</taxon>
        <taxon>Pezizomycotina</taxon>
        <taxon>Orbiliomycetes</taxon>
        <taxon>Orbiliales</taxon>
        <taxon>Orbiliaceae</taxon>
        <taxon>Arthrobotrys</taxon>
    </lineage>
</organism>
<gene>
    <name evidence="2" type="ORF">TWF506_008394</name>
</gene>
<dbReference type="CDD" id="cd09917">
    <property type="entry name" value="F-box_SF"/>
    <property type="match status" value="1"/>
</dbReference>
<protein>
    <recommendedName>
        <fullName evidence="1">F-box domain-containing protein</fullName>
    </recommendedName>
</protein>